<comment type="caution">
    <text evidence="1">The sequence shown here is derived from an EMBL/GenBank/DDBJ whole genome shotgun (WGS) entry which is preliminary data.</text>
</comment>
<dbReference type="EMBL" id="QTSX02003559">
    <property type="protein sequence ID" value="KAJ9070811.1"/>
    <property type="molecule type" value="Genomic_DNA"/>
</dbReference>
<protein>
    <submittedName>
        <fullName evidence="1">Uncharacterized protein</fullName>
    </submittedName>
</protein>
<proteinExistence type="predicted"/>
<name>A0ACC2T8L6_9FUNG</name>
<sequence>MTQILNYVNVSSFLNALMVFSPTLCTALKEFLSQYKNMDVYWVMSLGNETNRKDCTYIDMMVHKVKVQAIIDSGAPGSIISSWLVKTLKLYPDLDYQEANKERTRIPKINKMNK</sequence>
<evidence type="ECO:0000313" key="2">
    <source>
        <dbReference type="Proteomes" id="UP001165960"/>
    </source>
</evidence>
<reference evidence="1" key="1">
    <citation type="submission" date="2022-04" db="EMBL/GenBank/DDBJ databases">
        <title>Genome of the entomopathogenic fungus Entomophthora muscae.</title>
        <authorList>
            <person name="Elya C."/>
            <person name="Lovett B.R."/>
            <person name="Lee E."/>
            <person name="Macias A.M."/>
            <person name="Hajek A.E."/>
            <person name="De Bivort B.L."/>
            <person name="Kasson M.T."/>
            <person name="De Fine Licht H.H."/>
            <person name="Stajich J.E."/>
        </authorList>
    </citation>
    <scope>NUCLEOTIDE SEQUENCE</scope>
    <source>
        <strain evidence="1">Berkeley</strain>
    </source>
</reference>
<dbReference type="Proteomes" id="UP001165960">
    <property type="component" value="Unassembled WGS sequence"/>
</dbReference>
<accession>A0ACC2T8L6</accession>
<organism evidence="1 2">
    <name type="scientific">Entomophthora muscae</name>
    <dbReference type="NCBI Taxonomy" id="34485"/>
    <lineage>
        <taxon>Eukaryota</taxon>
        <taxon>Fungi</taxon>
        <taxon>Fungi incertae sedis</taxon>
        <taxon>Zoopagomycota</taxon>
        <taxon>Entomophthoromycotina</taxon>
        <taxon>Entomophthoromycetes</taxon>
        <taxon>Entomophthorales</taxon>
        <taxon>Entomophthoraceae</taxon>
        <taxon>Entomophthora</taxon>
    </lineage>
</organism>
<keyword evidence="2" id="KW-1185">Reference proteome</keyword>
<evidence type="ECO:0000313" key="1">
    <source>
        <dbReference type="EMBL" id="KAJ9070811.1"/>
    </source>
</evidence>
<gene>
    <name evidence="1" type="ORF">DSO57_1003673</name>
</gene>